<keyword evidence="3" id="KW-1185">Reference proteome</keyword>
<proteinExistence type="predicted"/>
<feature type="non-terminal residue" evidence="2">
    <location>
        <position position="623"/>
    </location>
</feature>
<evidence type="ECO:0000256" key="1">
    <source>
        <dbReference type="SAM" id="MobiDB-lite"/>
    </source>
</evidence>
<dbReference type="EMBL" id="ML977560">
    <property type="protein sequence ID" value="KAF2006210.1"/>
    <property type="molecule type" value="Genomic_DNA"/>
</dbReference>
<protein>
    <submittedName>
        <fullName evidence="2">Uncharacterized protein</fullName>
    </submittedName>
</protein>
<organism evidence="2 3">
    <name type="scientific">Amniculicola lignicola CBS 123094</name>
    <dbReference type="NCBI Taxonomy" id="1392246"/>
    <lineage>
        <taxon>Eukaryota</taxon>
        <taxon>Fungi</taxon>
        <taxon>Dikarya</taxon>
        <taxon>Ascomycota</taxon>
        <taxon>Pezizomycotina</taxon>
        <taxon>Dothideomycetes</taxon>
        <taxon>Pleosporomycetidae</taxon>
        <taxon>Pleosporales</taxon>
        <taxon>Amniculicolaceae</taxon>
        <taxon>Amniculicola</taxon>
    </lineage>
</organism>
<reference evidence="2" key="1">
    <citation type="journal article" date="2020" name="Stud. Mycol.">
        <title>101 Dothideomycetes genomes: a test case for predicting lifestyles and emergence of pathogens.</title>
        <authorList>
            <person name="Haridas S."/>
            <person name="Albert R."/>
            <person name="Binder M."/>
            <person name="Bloem J."/>
            <person name="Labutti K."/>
            <person name="Salamov A."/>
            <person name="Andreopoulos B."/>
            <person name="Baker S."/>
            <person name="Barry K."/>
            <person name="Bills G."/>
            <person name="Bluhm B."/>
            <person name="Cannon C."/>
            <person name="Castanera R."/>
            <person name="Culley D."/>
            <person name="Daum C."/>
            <person name="Ezra D."/>
            <person name="Gonzalez J."/>
            <person name="Henrissat B."/>
            <person name="Kuo A."/>
            <person name="Liang C."/>
            <person name="Lipzen A."/>
            <person name="Lutzoni F."/>
            <person name="Magnuson J."/>
            <person name="Mondo S."/>
            <person name="Nolan M."/>
            <person name="Ohm R."/>
            <person name="Pangilinan J."/>
            <person name="Park H.-J."/>
            <person name="Ramirez L."/>
            <person name="Alfaro M."/>
            <person name="Sun H."/>
            <person name="Tritt A."/>
            <person name="Yoshinaga Y."/>
            <person name="Zwiers L.-H."/>
            <person name="Turgeon B."/>
            <person name="Goodwin S."/>
            <person name="Spatafora J."/>
            <person name="Crous P."/>
            <person name="Grigoriev I."/>
        </authorList>
    </citation>
    <scope>NUCLEOTIDE SEQUENCE</scope>
    <source>
        <strain evidence="2">CBS 123094</strain>
    </source>
</reference>
<feature type="region of interest" description="Disordered" evidence="1">
    <location>
        <begin position="523"/>
        <end position="556"/>
    </location>
</feature>
<evidence type="ECO:0000313" key="3">
    <source>
        <dbReference type="Proteomes" id="UP000799779"/>
    </source>
</evidence>
<evidence type="ECO:0000313" key="2">
    <source>
        <dbReference type="EMBL" id="KAF2006210.1"/>
    </source>
</evidence>
<gene>
    <name evidence="2" type="ORF">P154DRAFT_389257</name>
</gene>
<dbReference type="AlphaFoldDB" id="A0A6A5WWT9"/>
<name>A0A6A5WWT9_9PLEO</name>
<dbReference type="Proteomes" id="UP000799779">
    <property type="component" value="Unassembled WGS sequence"/>
</dbReference>
<dbReference type="OrthoDB" id="5245206at2759"/>
<feature type="compositionally biased region" description="Polar residues" evidence="1">
    <location>
        <begin position="539"/>
        <end position="554"/>
    </location>
</feature>
<sequence>MLIAGRFLWGHRTAKSSEDVHPEHMVDGTEKRLEIPSLDRSWIRTLLSRKDRGQWVPALSGVIKAGDEGMYSSALFDGLHAYPGEITLEMVYEAFAHELRSRPMTERSAYPPAISRFVATTQSRIKRTQSVRVNKQSRQSMSPRRHSIDLLEKGLNRSKSRKTSPVLISTFNPLPSVDASTGHSPPSSWTHSLQHAQDLDGRVGINVTPQELSSLSTILGISPTKQPKGGEDVPAFDSIGAFGISISGEPTAKGKRRISLKQHKRRVTQLPGRGSGYSALLANHLASGSLPFSQDEHNINSIHLTNNILEPLKAGENLHLQQSPTQTRALKYLSTLPSSRHIKPHNLTPSQASTSTNLLLHSIATLPFVGGLVPLATPPLIEAVRFVASTGLPPARLLQRLEALVDKVHNQAPHLRLFGPLFEPQNAGLLFRERERLGKLATGVSVEDTIADKMARMRRYSTLVERLMAVVPGVKQEDVLREVREATMREIEWSYKEAVAAFKNPGTISPIVPTGVVAKRYSSLSSRTRRSKRSSTSSILEHSQSAPASTTQGLQEKDTVIASPRPSSTFPILNLGQQVERLLKAELPFDVQSVAVVVRLVLVAWTLSVERVEWDEENAGGEV</sequence>
<accession>A0A6A5WWT9</accession>